<proteinExistence type="predicted"/>
<feature type="transmembrane region" description="Helical" evidence="1">
    <location>
        <begin position="44"/>
        <end position="62"/>
    </location>
</feature>
<dbReference type="InterPro" id="IPR025418">
    <property type="entry name" value="YrhC-like"/>
</dbReference>
<evidence type="ECO:0000313" key="2">
    <source>
        <dbReference type="EMBL" id="GAE32224.1"/>
    </source>
</evidence>
<evidence type="ECO:0000313" key="3">
    <source>
        <dbReference type="Proteomes" id="UP000018895"/>
    </source>
</evidence>
<feature type="transmembrane region" description="Helical" evidence="1">
    <location>
        <begin position="21"/>
        <end position="38"/>
    </location>
</feature>
<keyword evidence="3" id="KW-1185">Reference proteome</keyword>
<comment type="caution">
    <text evidence="2">The sequence shown here is derived from an EMBL/GenBank/DDBJ whole genome shotgun (WGS) entry which is preliminary data.</text>
</comment>
<keyword evidence="1" id="KW-1133">Transmembrane helix</keyword>
<dbReference type="Proteomes" id="UP000018895">
    <property type="component" value="Unassembled WGS sequence"/>
</dbReference>
<dbReference type="OrthoDB" id="2942535at2"/>
<accession>W4QLJ1</accession>
<dbReference type="Pfam" id="PF14143">
    <property type="entry name" value="YrhC"/>
    <property type="match status" value="1"/>
</dbReference>
<gene>
    <name evidence="2" type="ORF">JCM9152_3748</name>
</gene>
<organism evidence="2 3">
    <name type="scientific">Halalkalibacter hemicellulosilyticusJCM 9152</name>
    <dbReference type="NCBI Taxonomy" id="1236971"/>
    <lineage>
        <taxon>Bacteria</taxon>
        <taxon>Bacillati</taxon>
        <taxon>Bacillota</taxon>
        <taxon>Bacilli</taxon>
        <taxon>Bacillales</taxon>
        <taxon>Bacillaceae</taxon>
        <taxon>Halalkalibacter</taxon>
    </lineage>
</organism>
<reference evidence="2" key="1">
    <citation type="journal article" date="2014" name="Genome Announc.">
        <title>Draft Genome Sequences of Three Alkaliphilic Bacillus Strains, Bacillus wakoensis JCM 9140T, Bacillus akibai JCM 9157T, and Bacillus hemicellulosilyticus JCM 9152T.</title>
        <authorList>
            <person name="Yuki M."/>
            <person name="Oshima K."/>
            <person name="Suda W."/>
            <person name="Oshida Y."/>
            <person name="Kitamura K."/>
            <person name="Iida T."/>
            <person name="Hattori M."/>
            <person name="Ohkuma M."/>
        </authorList>
    </citation>
    <scope>NUCLEOTIDE SEQUENCE [LARGE SCALE GENOMIC DNA]</scope>
    <source>
        <strain evidence="2">JCM 9152</strain>
    </source>
</reference>
<evidence type="ECO:0008006" key="4">
    <source>
        <dbReference type="Google" id="ProtNLM"/>
    </source>
</evidence>
<sequence length="79" mass="9051">MTEKKMKEQLTKIADFKQYSFILLSLSAFLSIGLLIPSAPITEWQVPAVMAVFILLIAAILCHRYAMKTSKRLYEEDNK</sequence>
<protein>
    <recommendedName>
        <fullName evidence="4">YrhC-like protein</fullName>
    </recommendedName>
</protein>
<dbReference type="RefSeq" id="WP_035346549.1">
    <property type="nucleotide sequence ID" value="NZ_BAUU01000031.1"/>
</dbReference>
<name>W4QLJ1_9BACI</name>
<keyword evidence="1" id="KW-0812">Transmembrane</keyword>
<dbReference type="STRING" id="1236971.JCM9152_3748"/>
<keyword evidence="1" id="KW-0472">Membrane</keyword>
<dbReference type="AlphaFoldDB" id="W4QLJ1"/>
<evidence type="ECO:0000256" key="1">
    <source>
        <dbReference type="SAM" id="Phobius"/>
    </source>
</evidence>
<dbReference type="EMBL" id="BAUU01000031">
    <property type="protein sequence ID" value="GAE32224.1"/>
    <property type="molecule type" value="Genomic_DNA"/>
</dbReference>